<evidence type="ECO:0000313" key="2">
    <source>
        <dbReference type="EMBL" id="AWN41539.1"/>
    </source>
</evidence>
<evidence type="ECO:0000256" key="1">
    <source>
        <dbReference type="SAM" id="MobiDB-lite"/>
    </source>
</evidence>
<organism evidence="2 3">
    <name type="scientific">Methylobacterium durans</name>
    <dbReference type="NCBI Taxonomy" id="2202825"/>
    <lineage>
        <taxon>Bacteria</taxon>
        <taxon>Pseudomonadati</taxon>
        <taxon>Pseudomonadota</taxon>
        <taxon>Alphaproteobacteria</taxon>
        <taxon>Hyphomicrobiales</taxon>
        <taxon>Methylobacteriaceae</taxon>
        <taxon>Methylobacterium</taxon>
    </lineage>
</organism>
<feature type="region of interest" description="Disordered" evidence="1">
    <location>
        <begin position="40"/>
        <end position="129"/>
    </location>
</feature>
<accession>A0A2U8W670</accession>
<sequence length="129" mass="14531">MREVRYWHSKPFRQTYGRDRASKGFPRQDAEGYFLTMGYRIQLDDGQPEDGEPSPEPSRATGRARPSPPRDRPRPEGAPRPQAPARPAERPDPQNSYRRFGHAGGFDGFEGRMATSEPGGSPRPKSGHR</sequence>
<dbReference type="Proteomes" id="UP000245926">
    <property type="component" value="Chromosome"/>
</dbReference>
<keyword evidence="3" id="KW-1185">Reference proteome</keyword>
<dbReference type="KEGG" id="mets:DK389_14745"/>
<dbReference type="AlphaFoldDB" id="A0A2U8W670"/>
<proteinExistence type="predicted"/>
<protein>
    <submittedName>
        <fullName evidence="2">Uncharacterized protein</fullName>
    </submittedName>
</protein>
<gene>
    <name evidence="2" type="ORF">DK389_14745</name>
</gene>
<evidence type="ECO:0000313" key="3">
    <source>
        <dbReference type="Proteomes" id="UP000245926"/>
    </source>
</evidence>
<dbReference type="RefSeq" id="WP_109890651.1">
    <property type="nucleotide sequence ID" value="NZ_CP029550.1"/>
</dbReference>
<feature type="compositionally biased region" description="Basic and acidic residues" evidence="1">
    <location>
        <begin position="68"/>
        <end position="77"/>
    </location>
</feature>
<name>A0A2U8W670_9HYPH</name>
<reference evidence="3" key="1">
    <citation type="submission" date="2018-05" db="EMBL/GenBank/DDBJ databases">
        <title>Complete Genome Sequence of Methylobacterium sp. 17SD2-17.</title>
        <authorList>
            <person name="Srinivasan S."/>
        </authorList>
    </citation>
    <scope>NUCLEOTIDE SEQUENCE [LARGE SCALE GENOMIC DNA]</scope>
    <source>
        <strain evidence="3">17SD2-17</strain>
    </source>
</reference>
<dbReference type="OrthoDB" id="7996407at2"/>
<dbReference type="EMBL" id="CP029550">
    <property type="protein sequence ID" value="AWN41539.1"/>
    <property type="molecule type" value="Genomic_DNA"/>
</dbReference>